<sequence>MIPLKQTFVNRDFVISAKNLFLFKVMQSLFFPSLRQIPAKFPSSLDISCINTV</sequence>
<dbReference type="EMBL" id="AAXG02000001">
    <property type="protein sequence ID" value="EDN02111.1"/>
    <property type="molecule type" value="Genomic_DNA"/>
</dbReference>
<proteinExistence type="predicted"/>
<evidence type="ECO:0000313" key="1">
    <source>
        <dbReference type="EMBL" id="EDN02111.1"/>
    </source>
</evidence>
<dbReference type="Proteomes" id="UP000003639">
    <property type="component" value="Unassembled WGS sequence"/>
</dbReference>
<evidence type="ECO:0000313" key="2">
    <source>
        <dbReference type="Proteomes" id="UP000003639"/>
    </source>
</evidence>
<reference evidence="1 2" key="2">
    <citation type="submission" date="2007-06" db="EMBL/GenBank/DDBJ databases">
        <title>Draft genome sequence of Pseudoflavonifractor capillosus ATCC 29799.</title>
        <authorList>
            <person name="Sudarsanam P."/>
            <person name="Ley R."/>
            <person name="Guruge J."/>
            <person name="Turnbaugh P.J."/>
            <person name="Mahowald M."/>
            <person name="Liep D."/>
            <person name="Gordon J."/>
        </authorList>
    </citation>
    <scope>NUCLEOTIDE SEQUENCE [LARGE SCALE GENOMIC DNA]</scope>
    <source>
        <strain evidence="1 2">ATCC 29799</strain>
    </source>
</reference>
<dbReference type="AlphaFoldDB" id="A6NPM9"/>
<dbReference type="STRING" id="411467.BACCAP_00145"/>
<reference evidence="1 2" key="1">
    <citation type="submission" date="2007-04" db="EMBL/GenBank/DDBJ databases">
        <authorList>
            <person name="Fulton L."/>
            <person name="Clifton S."/>
            <person name="Fulton B."/>
            <person name="Xu J."/>
            <person name="Minx P."/>
            <person name="Pepin K.H."/>
            <person name="Johnson M."/>
            <person name="Thiruvilangam P."/>
            <person name="Bhonagiri V."/>
            <person name="Nash W.E."/>
            <person name="Mardis E.R."/>
            <person name="Wilson R.K."/>
        </authorList>
    </citation>
    <scope>NUCLEOTIDE SEQUENCE [LARGE SCALE GENOMIC DNA]</scope>
    <source>
        <strain evidence="1 2">ATCC 29799</strain>
    </source>
</reference>
<organism evidence="1 2">
    <name type="scientific">Pseudoflavonifractor capillosus ATCC 29799</name>
    <dbReference type="NCBI Taxonomy" id="411467"/>
    <lineage>
        <taxon>Bacteria</taxon>
        <taxon>Bacillati</taxon>
        <taxon>Bacillota</taxon>
        <taxon>Clostridia</taxon>
        <taxon>Eubacteriales</taxon>
        <taxon>Oscillospiraceae</taxon>
        <taxon>Pseudoflavonifractor</taxon>
    </lineage>
</organism>
<name>A6NPM9_9FIRM</name>
<protein>
    <submittedName>
        <fullName evidence="1">Uncharacterized protein</fullName>
    </submittedName>
</protein>
<comment type="caution">
    <text evidence="1">The sequence shown here is derived from an EMBL/GenBank/DDBJ whole genome shotgun (WGS) entry which is preliminary data.</text>
</comment>
<accession>A6NPM9</accession>
<gene>
    <name evidence="1" type="ORF">BACCAP_00145</name>
</gene>
<keyword evidence="2" id="KW-1185">Reference proteome</keyword>